<dbReference type="AlphaFoldDB" id="A0A560H6P7"/>
<gene>
    <name evidence="2" type="ORF">FBZ90_107365</name>
</gene>
<dbReference type="RefSeq" id="WP_145733181.1">
    <property type="nucleotide sequence ID" value="NZ_VITR01000007.1"/>
</dbReference>
<organism evidence="2 3">
    <name type="scientific">Nitrospirillum amazonense</name>
    <dbReference type="NCBI Taxonomy" id="28077"/>
    <lineage>
        <taxon>Bacteria</taxon>
        <taxon>Pseudomonadati</taxon>
        <taxon>Pseudomonadota</taxon>
        <taxon>Alphaproteobacteria</taxon>
        <taxon>Rhodospirillales</taxon>
        <taxon>Azospirillaceae</taxon>
        <taxon>Nitrospirillum</taxon>
    </lineage>
</organism>
<keyword evidence="3" id="KW-1185">Reference proteome</keyword>
<evidence type="ECO:0000313" key="3">
    <source>
        <dbReference type="Proteomes" id="UP000315751"/>
    </source>
</evidence>
<evidence type="ECO:0000256" key="1">
    <source>
        <dbReference type="SAM" id="MobiDB-lite"/>
    </source>
</evidence>
<dbReference type="OrthoDB" id="7363190at2"/>
<accession>A0A560H6P7</accession>
<proteinExistence type="predicted"/>
<name>A0A560H6P7_9PROT</name>
<feature type="compositionally biased region" description="Low complexity" evidence="1">
    <location>
        <begin position="18"/>
        <end position="38"/>
    </location>
</feature>
<comment type="caution">
    <text evidence="2">The sequence shown here is derived from an EMBL/GenBank/DDBJ whole genome shotgun (WGS) entry which is preliminary data.</text>
</comment>
<evidence type="ECO:0000313" key="2">
    <source>
        <dbReference type="EMBL" id="TWB41986.1"/>
    </source>
</evidence>
<feature type="compositionally biased region" description="Basic and acidic residues" evidence="1">
    <location>
        <begin position="1"/>
        <end position="14"/>
    </location>
</feature>
<dbReference type="EMBL" id="VITR01000007">
    <property type="protein sequence ID" value="TWB41986.1"/>
    <property type="molecule type" value="Genomic_DNA"/>
</dbReference>
<protein>
    <submittedName>
        <fullName evidence="2">Uncharacterized protein</fullName>
    </submittedName>
</protein>
<dbReference type="Proteomes" id="UP000315751">
    <property type="component" value="Unassembled WGS sequence"/>
</dbReference>
<feature type="region of interest" description="Disordered" evidence="1">
    <location>
        <begin position="1"/>
        <end position="54"/>
    </location>
</feature>
<sequence>MAGADDHGEEDGPKRGARASGSPSPSGPASNGSAPDGAPAGGPAGGTVVNAERMRLQGDRIREIERLMWGARAFAGGDDSETQAD</sequence>
<reference evidence="2 3" key="1">
    <citation type="submission" date="2019-06" db="EMBL/GenBank/DDBJ databases">
        <title>Genomic Encyclopedia of Type Strains, Phase IV (KMG-V): Genome sequencing to study the core and pangenomes of soil and plant-associated prokaryotes.</title>
        <authorList>
            <person name="Whitman W."/>
        </authorList>
    </citation>
    <scope>NUCLEOTIDE SEQUENCE [LARGE SCALE GENOMIC DNA]</scope>
    <source>
        <strain evidence="2 3">BR 11622</strain>
    </source>
</reference>